<dbReference type="InterPro" id="IPR006439">
    <property type="entry name" value="HAD-SF_hydro_IA"/>
</dbReference>
<dbReference type="InterPro" id="IPR027706">
    <property type="entry name" value="PGP_Pase"/>
</dbReference>
<dbReference type="NCBIfam" id="TIGR01668">
    <property type="entry name" value="YqeG_hyp_ppase"/>
    <property type="match status" value="1"/>
</dbReference>
<dbReference type="Pfam" id="PF13242">
    <property type="entry name" value="Hydrolase_like"/>
    <property type="match status" value="1"/>
</dbReference>
<dbReference type="InterPro" id="IPR010021">
    <property type="entry name" value="PGPP1/Gep4"/>
</dbReference>
<dbReference type="CDD" id="cd16416">
    <property type="entry name" value="HAD_BsYqeG-like"/>
    <property type="match status" value="1"/>
</dbReference>
<dbReference type="InterPro" id="IPR023214">
    <property type="entry name" value="HAD_sf"/>
</dbReference>
<dbReference type="PANTHER" id="PTHR19288:SF25">
    <property type="entry name" value="PHOSPHATIDYLGLYCEROPHOSPHATASE GEP4, MITOCHONDRIAL"/>
    <property type="match status" value="1"/>
</dbReference>
<dbReference type="PANTHER" id="PTHR19288">
    <property type="entry name" value="4-NITROPHENYLPHOSPHATASE-RELATED"/>
    <property type="match status" value="1"/>
</dbReference>
<keyword evidence="2" id="KW-1185">Reference proteome</keyword>
<organism evidence="1 2">
    <name type="scientific">Paenibacillus melissococcoides</name>
    <dbReference type="NCBI Taxonomy" id="2912268"/>
    <lineage>
        <taxon>Bacteria</taxon>
        <taxon>Bacillati</taxon>
        <taxon>Bacillota</taxon>
        <taxon>Bacilli</taxon>
        <taxon>Bacillales</taxon>
        <taxon>Paenibacillaceae</taxon>
        <taxon>Paenibacillus</taxon>
    </lineage>
</organism>
<protein>
    <submittedName>
        <fullName evidence="1">YqeG family HAD IIIA-type phosphatase</fullName>
    </submittedName>
</protein>
<dbReference type="NCBIfam" id="TIGR01509">
    <property type="entry name" value="HAD-SF-IA-v3"/>
    <property type="match status" value="1"/>
</dbReference>
<accession>A0ABN8U8E3</accession>
<evidence type="ECO:0000313" key="1">
    <source>
        <dbReference type="EMBL" id="CAH8247427.1"/>
    </source>
</evidence>
<name>A0ABN8U8E3_9BACL</name>
<dbReference type="Proteomes" id="UP001154322">
    <property type="component" value="Unassembled WGS sequence"/>
</dbReference>
<reference evidence="1" key="1">
    <citation type="submission" date="2022-06" db="EMBL/GenBank/DDBJ databases">
        <authorList>
            <person name="Dietemann V."/>
            <person name="Ory F."/>
            <person name="Dainat B."/>
            <person name="Oberhansli S."/>
        </authorList>
    </citation>
    <scope>NUCLEOTIDE SEQUENCE</scope>
    <source>
        <strain evidence="1">Ena-SAMPLE-TAB-26-04-2022-14:26:32:270-5432</strain>
    </source>
</reference>
<dbReference type="Pfam" id="PF09419">
    <property type="entry name" value="PGP_phosphatase"/>
    <property type="match status" value="1"/>
</dbReference>
<dbReference type="NCBIfam" id="TIGR01662">
    <property type="entry name" value="HAD-SF-IIIA"/>
    <property type="match status" value="1"/>
</dbReference>
<proteinExistence type="predicted"/>
<evidence type="ECO:0000313" key="2">
    <source>
        <dbReference type="Proteomes" id="UP001154322"/>
    </source>
</evidence>
<dbReference type="Gene3D" id="3.40.50.1000">
    <property type="entry name" value="HAD superfamily/HAD-like"/>
    <property type="match status" value="1"/>
</dbReference>
<gene>
    <name evidence="1" type="ORF">WJ0W_004661</name>
</gene>
<sequence>MLERLIPRLRVSSVYDIDLDKLAEQGIRGIITDLDNTLVGAKVPQATPELAAWLKEVKRRGFEVVIVSNNDHTRVSRFAVPLDLPFIHAARKPAQRAFRQALALMGLKPDQTAVIGDQMLTDVLGGNRLGIFTILVQPIAIQDEGWGTRINRRIERYATSRLKRRGLWQEEEKR</sequence>
<dbReference type="RefSeq" id="WP_213428321.1">
    <property type="nucleotide sequence ID" value="NZ_AP031286.1"/>
</dbReference>
<dbReference type="SUPFAM" id="SSF56784">
    <property type="entry name" value="HAD-like"/>
    <property type="match status" value="1"/>
</dbReference>
<comment type="caution">
    <text evidence="1">The sequence shown here is derived from an EMBL/GenBank/DDBJ whole genome shotgun (WGS) entry which is preliminary data.</text>
</comment>
<dbReference type="InterPro" id="IPR006549">
    <property type="entry name" value="HAD-SF_hydro_IIIA"/>
</dbReference>
<dbReference type="EMBL" id="CALYLO010000007">
    <property type="protein sequence ID" value="CAH8247427.1"/>
    <property type="molecule type" value="Genomic_DNA"/>
</dbReference>
<dbReference type="InterPro" id="IPR036412">
    <property type="entry name" value="HAD-like_sf"/>
</dbReference>